<sequence>MNPIYYDNVNRCRVVESLYYPDAKEQTEAPPVVKPAGEEINIVLPEESEKVVKVSGKKGVQFNEENIVETKAPLFSSYFLDQNEFNPNFFKKKIQSYYHDSVPEKEMEDVFVGELGGNITEEQKEKLLKNFQKAKEEYEKALTRMRLAGLEEGNECISEMSEVDNVKAPTYTADMCDISAKESCYVGMPEVRYYHNNTTVNSGYQFERPLPVMKEEIVPVTVMSEDQFVYTDSQVSVGDSITAIPTPSQEVFNRNFAMAQSEYHAPSLNNVHGYF</sequence>
<evidence type="ECO:0000256" key="1">
    <source>
        <dbReference type="SAM" id="Coils"/>
    </source>
</evidence>
<name>A0A0N4Z8T8_PARTI</name>
<organism evidence="2 3">
    <name type="scientific">Parastrongyloides trichosuri</name>
    <name type="common">Possum-specific nematode worm</name>
    <dbReference type="NCBI Taxonomy" id="131310"/>
    <lineage>
        <taxon>Eukaryota</taxon>
        <taxon>Metazoa</taxon>
        <taxon>Ecdysozoa</taxon>
        <taxon>Nematoda</taxon>
        <taxon>Chromadorea</taxon>
        <taxon>Rhabditida</taxon>
        <taxon>Tylenchina</taxon>
        <taxon>Panagrolaimomorpha</taxon>
        <taxon>Strongyloidoidea</taxon>
        <taxon>Strongyloididae</taxon>
        <taxon>Parastrongyloides</taxon>
    </lineage>
</organism>
<protein>
    <submittedName>
        <fullName evidence="3">Caprin-1_dimer domain-containing protein</fullName>
    </submittedName>
</protein>
<dbReference type="AlphaFoldDB" id="A0A0N4Z8T8"/>
<proteinExistence type="predicted"/>
<keyword evidence="2" id="KW-1185">Reference proteome</keyword>
<reference evidence="3" key="1">
    <citation type="submission" date="2017-02" db="UniProtKB">
        <authorList>
            <consortium name="WormBaseParasite"/>
        </authorList>
    </citation>
    <scope>IDENTIFICATION</scope>
</reference>
<keyword evidence="1" id="KW-0175">Coiled coil</keyword>
<evidence type="ECO:0000313" key="3">
    <source>
        <dbReference type="WBParaSite" id="PTRK_0000372200.1"/>
    </source>
</evidence>
<feature type="coiled-coil region" evidence="1">
    <location>
        <begin position="117"/>
        <end position="148"/>
    </location>
</feature>
<accession>A0A0N4Z8T8</accession>
<dbReference type="WBParaSite" id="PTRK_0000372200.1">
    <property type="protein sequence ID" value="PTRK_0000372200.1"/>
    <property type="gene ID" value="PTRK_0000372200"/>
</dbReference>
<dbReference type="Proteomes" id="UP000038045">
    <property type="component" value="Unplaced"/>
</dbReference>
<evidence type="ECO:0000313" key="2">
    <source>
        <dbReference type="Proteomes" id="UP000038045"/>
    </source>
</evidence>